<comment type="caution">
    <text evidence="3">The sequence shown here is derived from an EMBL/GenBank/DDBJ whole genome shotgun (WGS) entry which is preliminary data.</text>
</comment>
<gene>
    <name evidence="3" type="ORF">AMECASPLE_016338</name>
</gene>
<organism evidence="3 4">
    <name type="scientific">Ameca splendens</name>
    <dbReference type="NCBI Taxonomy" id="208324"/>
    <lineage>
        <taxon>Eukaryota</taxon>
        <taxon>Metazoa</taxon>
        <taxon>Chordata</taxon>
        <taxon>Craniata</taxon>
        <taxon>Vertebrata</taxon>
        <taxon>Euteleostomi</taxon>
        <taxon>Actinopterygii</taxon>
        <taxon>Neopterygii</taxon>
        <taxon>Teleostei</taxon>
        <taxon>Neoteleostei</taxon>
        <taxon>Acanthomorphata</taxon>
        <taxon>Ovalentaria</taxon>
        <taxon>Atherinomorphae</taxon>
        <taxon>Cyprinodontiformes</taxon>
        <taxon>Goodeidae</taxon>
        <taxon>Ameca</taxon>
    </lineage>
</organism>
<dbReference type="Proteomes" id="UP001469553">
    <property type="component" value="Unassembled WGS sequence"/>
</dbReference>
<keyword evidence="4" id="KW-1185">Reference proteome</keyword>
<name>A0ABV0XF72_9TELE</name>
<keyword evidence="2" id="KW-0732">Signal</keyword>
<evidence type="ECO:0008006" key="5">
    <source>
        <dbReference type="Google" id="ProtNLM"/>
    </source>
</evidence>
<evidence type="ECO:0000313" key="4">
    <source>
        <dbReference type="Proteomes" id="UP001469553"/>
    </source>
</evidence>
<feature type="signal peptide" evidence="2">
    <location>
        <begin position="1"/>
        <end position="37"/>
    </location>
</feature>
<dbReference type="EMBL" id="JAHRIP010001186">
    <property type="protein sequence ID" value="MEQ2280106.1"/>
    <property type="molecule type" value="Genomic_DNA"/>
</dbReference>
<feature type="chain" id="PRO_5046160487" description="Secreted protein" evidence="2">
    <location>
        <begin position="38"/>
        <end position="104"/>
    </location>
</feature>
<reference evidence="3 4" key="1">
    <citation type="submission" date="2021-06" db="EMBL/GenBank/DDBJ databases">
        <authorList>
            <person name="Palmer J.M."/>
        </authorList>
    </citation>
    <scope>NUCLEOTIDE SEQUENCE [LARGE SCALE GENOMIC DNA]</scope>
    <source>
        <strain evidence="3 4">AS_MEX2019</strain>
        <tissue evidence="3">Muscle</tissue>
    </source>
</reference>
<feature type="region of interest" description="Disordered" evidence="1">
    <location>
        <begin position="79"/>
        <end position="104"/>
    </location>
</feature>
<proteinExistence type="predicted"/>
<protein>
    <recommendedName>
        <fullName evidence="5">Secreted protein</fullName>
    </recommendedName>
</protein>
<evidence type="ECO:0000313" key="3">
    <source>
        <dbReference type="EMBL" id="MEQ2280106.1"/>
    </source>
</evidence>
<accession>A0ABV0XF72</accession>
<evidence type="ECO:0000256" key="1">
    <source>
        <dbReference type="SAM" id="MobiDB-lite"/>
    </source>
</evidence>
<evidence type="ECO:0000256" key="2">
    <source>
        <dbReference type="SAM" id="SignalP"/>
    </source>
</evidence>
<sequence length="104" mass="11358">MNRNLFEFPHSSPAVSMLCVWVWVCVCVCVCVCVSQAEGHAGAPQFVCPGDLSLQNHEACKAEEGKVIKAAQAQAERCDTAKDKGPRKEHEADCARRPDRQADS</sequence>